<evidence type="ECO:0000256" key="3">
    <source>
        <dbReference type="ARBA" id="ARBA00022801"/>
    </source>
</evidence>
<dbReference type="AlphaFoldDB" id="A0A2M7UE21"/>
<keyword evidence="1" id="KW-0645">Protease</keyword>
<name>A0A2M7UE21_9BACT</name>
<dbReference type="Proteomes" id="UP000231688">
    <property type="component" value="Unassembled WGS sequence"/>
</dbReference>
<dbReference type="NCBIfam" id="NF000642">
    <property type="entry name" value="PRK00024.1"/>
    <property type="match status" value="1"/>
</dbReference>
<dbReference type="Pfam" id="PF20582">
    <property type="entry name" value="UPF0758_N"/>
    <property type="match status" value="1"/>
</dbReference>
<dbReference type="Pfam" id="PF04002">
    <property type="entry name" value="RadC"/>
    <property type="match status" value="1"/>
</dbReference>
<evidence type="ECO:0000256" key="1">
    <source>
        <dbReference type="ARBA" id="ARBA00022670"/>
    </source>
</evidence>
<proteinExistence type="inferred from homology"/>
<dbReference type="InterPro" id="IPR001405">
    <property type="entry name" value="UPF0758"/>
</dbReference>
<dbReference type="PANTHER" id="PTHR30471:SF3">
    <property type="entry name" value="UPF0758 PROTEIN YEES-RELATED"/>
    <property type="match status" value="1"/>
</dbReference>
<comment type="similarity">
    <text evidence="6">Belongs to the UPF0758 family.</text>
</comment>
<accession>A0A2M7UE21</accession>
<reference evidence="9" key="1">
    <citation type="submission" date="2017-09" db="EMBL/GenBank/DDBJ databases">
        <title>Depth-based differentiation of microbial function through sediment-hosted aquifers and enrichment of novel symbionts in the deep terrestrial subsurface.</title>
        <authorList>
            <person name="Probst A.J."/>
            <person name="Ladd B."/>
            <person name="Jarett J.K."/>
            <person name="Geller-Mcgrath D.E."/>
            <person name="Sieber C.M.K."/>
            <person name="Emerson J.B."/>
            <person name="Anantharaman K."/>
            <person name="Thomas B.C."/>
            <person name="Malmstrom R."/>
            <person name="Stieglmeier M."/>
            <person name="Klingl A."/>
            <person name="Woyke T."/>
            <person name="Ryan C.M."/>
            <person name="Banfield J.F."/>
        </authorList>
    </citation>
    <scope>NUCLEOTIDE SEQUENCE [LARGE SCALE GENOMIC DNA]</scope>
</reference>
<evidence type="ECO:0000256" key="4">
    <source>
        <dbReference type="ARBA" id="ARBA00022833"/>
    </source>
</evidence>
<evidence type="ECO:0000256" key="2">
    <source>
        <dbReference type="ARBA" id="ARBA00022723"/>
    </source>
</evidence>
<dbReference type="CDD" id="cd08071">
    <property type="entry name" value="MPN_DUF2466"/>
    <property type="match status" value="1"/>
</dbReference>
<evidence type="ECO:0000259" key="7">
    <source>
        <dbReference type="PROSITE" id="PS50249"/>
    </source>
</evidence>
<evidence type="ECO:0000256" key="5">
    <source>
        <dbReference type="ARBA" id="ARBA00023049"/>
    </source>
</evidence>
<dbReference type="PROSITE" id="PS50249">
    <property type="entry name" value="MPN"/>
    <property type="match status" value="1"/>
</dbReference>
<comment type="caution">
    <text evidence="8">The sequence shown here is derived from an EMBL/GenBank/DDBJ whole genome shotgun (WGS) entry which is preliminary data.</text>
</comment>
<keyword evidence="3" id="KW-0378">Hydrolase</keyword>
<dbReference type="InterPro" id="IPR037518">
    <property type="entry name" value="MPN"/>
</dbReference>
<dbReference type="InterPro" id="IPR046778">
    <property type="entry name" value="UPF0758_N"/>
</dbReference>
<evidence type="ECO:0000313" key="9">
    <source>
        <dbReference type="Proteomes" id="UP000231688"/>
    </source>
</evidence>
<dbReference type="EMBL" id="PFOH01000036">
    <property type="protein sequence ID" value="PIZ69495.1"/>
    <property type="molecule type" value="Genomic_DNA"/>
</dbReference>
<evidence type="ECO:0000313" key="8">
    <source>
        <dbReference type="EMBL" id="PIZ69495.1"/>
    </source>
</evidence>
<dbReference type="Gene3D" id="3.40.140.10">
    <property type="entry name" value="Cytidine Deaminase, domain 2"/>
    <property type="match status" value="1"/>
</dbReference>
<keyword evidence="4" id="KW-0862">Zinc</keyword>
<evidence type="ECO:0000256" key="6">
    <source>
        <dbReference type="RuleBase" id="RU003797"/>
    </source>
</evidence>
<keyword evidence="5" id="KW-0482">Metalloprotease</keyword>
<dbReference type="NCBIfam" id="TIGR00608">
    <property type="entry name" value="radc"/>
    <property type="match status" value="1"/>
</dbReference>
<dbReference type="PROSITE" id="PS01302">
    <property type="entry name" value="UPF0758"/>
    <property type="match status" value="1"/>
</dbReference>
<gene>
    <name evidence="8" type="ORF">COY10_01435</name>
</gene>
<dbReference type="PANTHER" id="PTHR30471">
    <property type="entry name" value="DNA REPAIR PROTEIN RADC"/>
    <property type="match status" value="1"/>
</dbReference>
<dbReference type="GO" id="GO:0008237">
    <property type="term" value="F:metallopeptidase activity"/>
    <property type="evidence" value="ECO:0007669"/>
    <property type="project" value="UniProtKB-KW"/>
</dbReference>
<sequence>MEGKVKIKDWPKSFRPRERLRQKGPENLKDAELLAILLRTGYQGKNVLELAKSILKKHRISRWSAIGYDELVKIKGVSQAKACLILAGIELTKRALKFKDDQTLPIIKSVKDVVAQAVYMRTKTREHLLVLFLNARNEMVFRRPMFVGTLNANLVHPREIFEEAVRQNAASIILVHNHPSGDPEPSEDDLKITRRLSEAGKIMGVDVVDHIILAKTKVFSFKEKKLL</sequence>
<dbReference type="GO" id="GO:0006508">
    <property type="term" value="P:proteolysis"/>
    <property type="evidence" value="ECO:0007669"/>
    <property type="project" value="UniProtKB-KW"/>
</dbReference>
<protein>
    <recommendedName>
        <fullName evidence="7">MPN domain-containing protein</fullName>
    </recommendedName>
</protein>
<dbReference type="GO" id="GO:0046872">
    <property type="term" value="F:metal ion binding"/>
    <property type="evidence" value="ECO:0007669"/>
    <property type="project" value="UniProtKB-KW"/>
</dbReference>
<feature type="domain" description="MPN" evidence="7">
    <location>
        <begin position="99"/>
        <end position="227"/>
    </location>
</feature>
<dbReference type="InterPro" id="IPR025657">
    <property type="entry name" value="RadC_JAB"/>
</dbReference>
<keyword evidence="2" id="KW-0479">Metal-binding</keyword>
<organism evidence="8 9">
    <name type="scientific">Candidatus Portnoybacteria bacterium CG_4_10_14_0_2_um_filter_43_36</name>
    <dbReference type="NCBI Taxonomy" id="1974798"/>
    <lineage>
        <taxon>Bacteria</taxon>
        <taxon>Candidatus Portnoyibacteriota</taxon>
    </lineage>
</organism>
<dbReference type="InterPro" id="IPR020891">
    <property type="entry name" value="UPF0758_CS"/>
</dbReference>